<proteinExistence type="predicted"/>
<feature type="region of interest" description="Disordered" evidence="1">
    <location>
        <begin position="403"/>
        <end position="464"/>
    </location>
</feature>
<name>A0AB34FV74_9HYPO</name>
<evidence type="ECO:0000313" key="2">
    <source>
        <dbReference type="EMBL" id="KAJ6443262.1"/>
    </source>
</evidence>
<keyword evidence="3" id="KW-1185">Reference proteome</keyword>
<reference evidence="2" key="1">
    <citation type="submission" date="2023-01" db="EMBL/GenBank/DDBJ databases">
        <title>The growth and conidiation of Purpureocillium lavendulum are regulated by nitrogen source and histone H3K14 acetylation.</title>
        <authorList>
            <person name="Tang P."/>
            <person name="Han J."/>
            <person name="Zhang C."/>
            <person name="Tang P."/>
            <person name="Qi F."/>
            <person name="Zhang K."/>
            <person name="Liang L."/>
        </authorList>
    </citation>
    <scope>NUCLEOTIDE SEQUENCE</scope>
    <source>
        <strain evidence="2">YMF1.00683</strain>
    </source>
</reference>
<accession>A0AB34FV74</accession>
<gene>
    <name evidence="2" type="ORF">O9K51_04441</name>
</gene>
<sequence length="464" mass="51554">MDVPDSWPYEPPVPHPPSLRPAITSAPRQHVNAFDDEVPPPPLTVSELECATYSPLTTAPLRTRRRRNHIRHQHPYRHDGAAPVMQSQQPMESLTRKLSQQTLKPQPDQDRESSAWTTTALTAPPPVDTMQDLVRGHVDMAMDIDPIEAGDLEPLHLPLPRSVEMMRRRRMYSHRQLPSTRRGVDGAPKSIERIDSRLSSRRMMDMASKPLEAHSLLTPRETADSSTIEPQPSSRRTMDISLEVIELNSSLTPHAAADTAVEPLEPIELPPTRRAVDAAMKRIGRLKPLLPPLSTVSVADSIEPIEPLLPSRAPMKSLDALPTRPLPGTWRDYPPIEVDPKDGAGLPELEADEGFCEGADELPWLTQGGSSLAGPSRLIQSNGVLRFKRSSEAAMQCSVVVQKTARMRRRRQRKQETRSRASSTVPTPNTDRPDLPFTQLIDAGPAPPISDTRAEHHFIHSSAH</sequence>
<dbReference type="Proteomes" id="UP001163105">
    <property type="component" value="Unassembled WGS sequence"/>
</dbReference>
<protein>
    <submittedName>
        <fullName evidence="2">Chitosanase</fullName>
    </submittedName>
</protein>
<dbReference type="EMBL" id="JAQHRD010000003">
    <property type="protein sequence ID" value="KAJ6443262.1"/>
    <property type="molecule type" value="Genomic_DNA"/>
</dbReference>
<evidence type="ECO:0000256" key="1">
    <source>
        <dbReference type="SAM" id="MobiDB-lite"/>
    </source>
</evidence>
<organism evidence="2 3">
    <name type="scientific">Purpureocillium lavendulum</name>
    <dbReference type="NCBI Taxonomy" id="1247861"/>
    <lineage>
        <taxon>Eukaryota</taxon>
        <taxon>Fungi</taxon>
        <taxon>Dikarya</taxon>
        <taxon>Ascomycota</taxon>
        <taxon>Pezizomycotina</taxon>
        <taxon>Sordariomycetes</taxon>
        <taxon>Hypocreomycetidae</taxon>
        <taxon>Hypocreales</taxon>
        <taxon>Ophiocordycipitaceae</taxon>
        <taxon>Purpureocillium</taxon>
    </lineage>
</organism>
<feature type="region of interest" description="Disordered" evidence="1">
    <location>
        <begin position="73"/>
        <end position="127"/>
    </location>
</feature>
<evidence type="ECO:0000313" key="3">
    <source>
        <dbReference type="Proteomes" id="UP001163105"/>
    </source>
</evidence>
<dbReference type="AlphaFoldDB" id="A0AB34FV74"/>
<feature type="region of interest" description="Disordered" evidence="1">
    <location>
        <begin position="1"/>
        <end position="23"/>
    </location>
</feature>
<feature type="compositionally biased region" description="Polar residues" evidence="1">
    <location>
        <begin position="224"/>
        <end position="234"/>
    </location>
</feature>
<feature type="region of interest" description="Disordered" evidence="1">
    <location>
        <begin position="211"/>
        <end position="234"/>
    </location>
</feature>
<comment type="caution">
    <text evidence="2">The sequence shown here is derived from an EMBL/GenBank/DDBJ whole genome shotgun (WGS) entry which is preliminary data.</text>
</comment>
<feature type="compositionally biased region" description="Pro residues" evidence="1">
    <location>
        <begin position="9"/>
        <end position="19"/>
    </location>
</feature>
<feature type="compositionally biased region" description="Polar residues" evidence="1">
    <location>
        <begin position="85"/>
        <end position="104"/>
    </location>
</feature>